<organism evidence="1 2">
    <name type="scientific">Bionectria ochroleuca</name>
    <name type="common">Gliocladium roseum</name>
    <dbReference type="NCBI Taxonomy" id="29856"/>
    <lineage>
        <taxon>Eukaryota</taxon>
        <taxon>Fungi</taxon>
        <taxon>Dikarya</taxon>
        <taxon>Ascomycota</taxon>
        <taxon>Pezizomycotina</taxon>
        <taxon>Sordariomycetes</taxon>
        <taxon>Hypocreomycetidae</taxon>
        <taxon>Hypocreales</taxon>
        <taxon>Bionectriaceae</taxon>
        <taxon>Clonostachys</taxon>
    </lineage>
</organism>
<gene>
    <name evidence="1" type="ORF">IM811_001519</name>
</gene>
<proteinExistence type="predicted"/>
<name>A0A8H7NQD5_BIOOC</name>
<dbReference type="EMBL" id="JADCTT010000001">
    <property type="protein sequence ID" value="KAF9759825.1"/>
    <property type="molecule type" value="Genomic_DNA"/>
</dbReference>
<dbReference type="AlphaFoldDB" id="A0A8H7NQD5"/>
<comment type="caution">
    <text evidence="1">The sequence shown here is derived from an EMBL/GenBank/DDBJ whole genome shotgun (WGS) entry which is preliminary data.</text>
</comment>
<reference evidence="1" key="1">
    <citation type="submission" date="2020-10" db="EMBL/GenBank/DDBJ databases">
        <title>High-Quality Genome Resource of Clonostachys rosea strain S41 by Oxford Nanopore Long-Read Sequencing.</title>
        <authorList>
            <person name="Wang H."/>
        </authorList>
    </citation>
    <scope>NUCLEOTIDE SEQUENCE</scope>
    <source>
        <strain evidence="1">S41</strain>
    </source>
</reference>
<sequence length="89" mass="9609">MTAELAAWWMMGLVLPEQRSSGNDQMGAICPVPLLPAISLGCCIEGRDELIRNVSVFSASSLRQESAAIGRLALLQNQKDLRLAATCLH</sequence>
<evidence type="ECO:0000313" key="1">
    <source>
        <dbReference type="EMBL" id="KAF9759825.1"/>
    </source>
</evidence>
<accession>A0A8H7NQD5</accession>
<dbReference type="Proteomes" id="UP000616885">
    <property type="component" value="Unassembled WGS sequence"/>
</dbReference>
<protein>
    <submittedName>
        <fullName evidence="1">Uncharacterized protein</fullName>
    </submittedName>
</protein>
<evidence type="ECO:0000313" key="2">
    <source>
        <dbReference type="Proteomes" id="UP000616885"/>
    </source>
</evidence>